<proteinExistence type="predicted"/>
<dbReference type="SUPFAM" id="SSF54862">
    <property type="entry name" value="4Fe-4S ferredoxins"/>
    <property type="match status" value="1"/>
</dbReference>
<protein>
    <submittedName>
        <fullName evidence="5">4Fe-4S binding protein</fullName>
    </submittedName>
</protein>
<evidence type="ECO:0000256" key="2">
    <source>
        <dbReference type="ARBA" id="ARBA00023004"/>
    </source>
</evidence>
<dbReference type="RefSeq" id="WP_185905976.1">
    <property type="nucleotide sequence ID" value="NZ_JACMSE010000011.1"/>
</dbReference>
<dbReference type="Proteomes" id="UP000587396">
    <property type="component" value="Unassembled WGS sequence"/>
</dbReference>
<evidence type="ECO:0000256" key="1">
    <source>
        <dbReference type="ARBA" id="ARBA00022723"/>
    </source>
</evidence>
<dbReference type="InterPro" id="IPR017900">
    <property type="entry name" value="4Fe4S_Fe_S_CS"/>
</dbReference>
<keyword evidence="3" id="KW-0411">Iron-sulfur</keyword>
<name>A0A842JEY7_9ACTN</name>
<evidence type="ECO:0000313" key="6">
    <source>
        <dbReference type="Proteomes" id="UP000587396"/>
    </source>
</evidence>
<comment type="caution">
    <text evidence="5">The sequence shown here is derived from an EMBL/GenBank/DDBJ whole genome shotgun (WGS) entry which is preliminary data.</text>
</comment>
<dbReference type="GO" id="GO:0051536">
    <property type="term" value="F:iron-sulfur cluster binding"/>
    <property type="evidence" value="ECO:0007669"/>
    <property type="project" value="UniProtKB-KW"/>
</dbReference>
<dbReference type="InterPro" id="IPR017896">
    <property type="entry name" value="4Fe4S_Fe-S-bd"/>
</dbReference>
<evidence type="ECO:0000259" key="4">
    <source>
        <dbReference type="PROSITE" id="PS51379"/>
    </source>
</evidence>
<keyword evidence="2" id="KW-0408">Iron</keyword>
<keyword evidence="1" id="KW-0479">Metal-binding</keyword>
<feature type="domain" description="4Fe-4S ferredoxin-type" evidence="4">
    <location>
        <begin position="15"/>
        <end position="45"/>
    </location>
</feature>
<reference evidence="5 6" key="1">
    <citation type="submission" date="2020-08" db="EMBL/GenBank/DDBJ databases">
        <authorList>
            <person name="Liu C."/>
            <person name="Sun Q."/>
        </authorList>
    </citation>
    <scope>NUCLEOTIDE SEQUENCE [LARGE SCALE GENOMIC DNA]</scope>
    <source>
        <strain evidence="5 6">N22</strain>
    </source>
</reference>
<dbReference type="EMBL" id="JACMSE010000011">
    <property type="protein sequence ID" value="MBC2890237.1"/>
    <property type="molecule type" value="Genomic_DNA"/>
</dbReference>
<accession>A0A842JEY7</accession>
<dbReference type="Pfam" id="PF13237">
    <property type="entry name" value="Fer4_10"/>
    <property type="match status" value="1"/>
</dbReference>
<gene>
    <name evidence="5" type="ORF">H7313_12935</name>
</gene>
<dbReference type="GO" id="GO:0046872">
    <property type="term" value="F:metal ion binding"/>
    <property type="evidence" value="ECO:0007669"/>
    <property type="project" value="UniProtKB-KW"/>
</dbReference>
<organism evidence="5 6">
    <name type="scientific">Gordonibacter massiliensis</name>
    <name type="common">ex Traore et al. 2017</name>
    <dbReference type="NCBI Taxonomy" id="1841863"/>
    <lineage>
        <taxon>Bacteria</taxon>
        <taxon>Bacillati</taxon>
        <taxon>Actinomycetota</taxon>
        <taxon>Coriobacteriia</taxon>
        <taxon>Eggerthellales</taxon>
        <taxon>Eggerthellaceae</taxon>
        <taxon>Gordonibacter</taxon>
    </lineage>
</organism>
<evidence type="ECO:0000256" key="3">
    <source>
        <dbReference type="ARBA" id="ARBA00023014"/>
    </source>
</evidence>
<dbReference type="PROSITE" id="PS00198">
    <property type="entry name" value="4FE4S_FER_1"/>
    <property type="match status" value="1"/>
</dbReference>
<evidence type="ECO:0000313" key="5">
    <source>
        <dbReference type="EMBL" id="MBC2890237.1"/>
    </source>
</evidence>
<sequence length="79" mass="8407">MGAYGPPAGFYRNKPRVRIDALLCTACMRCVRACPRSDVLGAVKVKGKLFARVQGAKNCVGCGRCVNACLTNAIGLYLV</sequence>
<dbReference type="PROSITE" id="PS51379">
    <property type="entry name" value="4FE4S_FER_2"/>
    <property type="match status" value="2"/>
</dbReference>
<feature type="domain" description="4Fe-4S ferredoxin-type" evidence="4">
    <location>
        <begin position="49"/>
        <end position="79"/>
    </location>
</feature>
<dbReference type="Gene3D" id="3.30.70.20">
    <property type="match status" value="1"/>
</dbReference>
<dbReference type="AlphaFoldDB" id="A0A842JEY7"/>
<keyword evidence="6" id="KW-1185">Reference proteome</keyword>